<dbReference type="Proteomes" id="UP001596989">
    <property type="component" value="Unassembled WGS sequence"/>
</dbReference>
<reference evidence="3" key="1">
    <citation type="journal article" date="2019" name="Int. J. Syst. Evol. Microbiol.">
        <title>The Global Catalogue of Microorganisms (GCM) 10K type strain sequencing project: providing services to taxonomists for standard genome sequencing and annotation.</title>
        <authorList>
            <consortium name="The Broad Institute Genomics Platform"/>
            <consortium name="The Broad Institute Genome Sequencing Center for Infectious Disease"/>
            <person name="Wu L."/>
            <person name="Ma J."/>
        </authorList>
    </citation>
    <scope>NUCLEOTIDE SEQUENCE [LARGE SCALE GENOMIC DNA]</scope>
    <source>
        <strain evidence="3">CCUG 59129</strain>
    </source>
</reference>
<dbReference type="GO" id="GO:0016853">
    <property type="term" value="F:isomerase activity"/>
    <property type="evidence" value="ECO:0007669"/>
    <property type="project" value="UniProtKB-KW"/>
</dbReference>
<dbReference type="PANTHER" id="PTHR12110:SF41">
    <property type="entry name" value="INOSOSE DEHYDRATASE"/>
    <property type="match status" value="1"/>
</dbReference>
<evidence type="ECO:0000313" key="2">
    <source>
        <dbReference type="EMBL" id="MFD0959041.1"/>
    </source>
</evidence>
<keyword evidence="3" id="KW-1185">Reference proteome</keyword>
<keyword evidence="2" id="KW-0413">Isomerase</keyword>
<dbReference type="Gene3D" id="3.20.20.150">
    <property type="entry name" value="Divalent-metal-dependent TIM barrel enzymes"/>
    <property type="match status" value="1"/>
</dbReference>
<protein>
    <submittedName>
        <fullName evidence="2">Sugar phosphate isomerase/epimerase family protein</fullName>
    </submittedName>
</protein>
<dbReference type="EMBL" id="JBHTJZ010000005">
    <property type="protein sequence ID" value="MFD0959041.1"/>
    <property type="molecule type" value="Genomic_DNA"/>
</dbReference>
<evidence type="ECO:0000259" key="1">
    <source>
        <dbReference type="Pfam" id="PF01261"/>
    </source>
</evidence>
<organism evidence="2 3">
    <name type="scientific">Paenibacillus chungangensis</name>
    <dbReference type="NCBI Taxonomy" id="696535"/>
    <lineage>
        <taxon>Bacteria</taxon>
        <taxon>Bacillati</taxon>
        <taxon>Bacillota</taxon>
        <taxon>Bacilli</taxon>
        <taxon>Bacillales</taxon>
        <taxon>Paenibacillaceae</taxon>
        <taxon>Paenibacillus</taxon>
    </lineage>
</organism>
<evidence type="ECO:0000313" key="3">
    <source>
        <dbReference type="Proteomes" id="UP001596989"/>
    </source>
</evidence>
<sequence length="259" mass="29600">MKVIKEKLAVQLYTLREACQIDFYQVLRELKAMGWAGVQLAGYHGHDPVKLAEYIRQLDLQVAGMHVSLVQITEELDRLVNEAKLFGTRDLICPSLPPEYRTVDGFREARAQLNRAAEKVKEKGIRISYHNHAFEFEERVNGQYALQYMLEPIENNLVLAELDVYWLKKGGQVIESFLAPYANRMPIIHLKDMTADDRQAFAPIGSGSIAFEPILQWGEQNGIEWYVVEQDQCDGDPMASVASSYHYLMSLIDKMEAKC</sequence>
<dbReference type="InterPro" id="IPR050312">
    <property type="entry name" value="IolE/XylAMocC-like"/>
</dbReference>
<dbReference type="PANTHER" id="PTHR12110">
    <property type="entry name" value="HYDROXYPYRUVATE ISOMERASE"/>
    <property type="match status" value="1"/>
</dbReference>
<accession>A0ABW3HNG9</accession>
<comment type="caution">
    <text evidence="2">The sequence shown here is derived from an EMBL/GenBank/DDBJ whole genome shotgun (WGS) entry which is preliminary data.</text>
</comment>
<dbReference type="InterPro" id="IPR036237">
    <property type="entry name" value="Xyl_isomerase-like_sf"/>
</dbReference>
<feature type="domain" description="Xylose isomerase-like TIM barrel" evidence="1">
    <location>
        <begin position="28"/>
        <end position="230"/>
    </location>
</feature>
<proteinExistence type="predicted"/>
<dbReference type="InterPro" id="IPR013022">
    <property type="entry name" value="Xyl_isomerase-like_TIM-brl"/>
</dbReference>
<dbReference type="Pfam" id="PF01261">
    <property type="entry name" value="AP_endonuc_2"/>
    <property type="match status" value="1"/>
</dbReference>
<dbReference type="RefSeq" id="WP_377562879.1">
    <property type="nucleotide sequence ID" value="NZ_JBHTJZ010000005.1"/>
</dbReference>
<gene>
    <name evidence="2" type="ORF">ACFQ2I_06505</name>
</gene>
<name>A0ABW3HNG9_9BACL</name>
<dbReference type="SUPFAM" id="SSF51658">
    <property type="entry name" value="Xylose isomerase-like"/>
    <property type="match status" value="1"/>
</dbReference>